<dbReference type="CDD" id="cd22054">
    <property type="entry name" value="NAC_NACA"/>
    <property type="match status" value="1"/>
</dbReference>
<feature type="region of interest" description="Disordered" evidence="1">
    <location>
        <begin position="1"/>
        <end position="55"/>
    </location>
</feature>
<evidence type="ECO:0000256" key="1">
    <source>
        <dbReference type="SAM" id="MobiDB-lite"/>
    </source>
</evidence>
<dbReference type="OMA" id="YCAVFVE"/>
<dbReference type="VEuPathDB" id="PiroplasmaDB:BBBOND_0313210"/>
<dbReference type="PANTHER" id="PTHR21713">
    <property type="entry name" value="NASCENT POLYPEPTIDE ASSOCIATED COMPLEX ALPHA SUBUNIT-RELATED"/>
    <property type="match status" value="1"/>
</dbReference>
<keyword evidence="4" id="KW-1185">Reference proteome</keyword>
<gene>
    <name evidence="3" type="ORF">BBBOND_0313210</name>
</gene>
<evidence type="ECO:0000313" key="4">
    <source>
        <dbReference type="Proteomes" id="UP000033188"/>
    </source>
</evidence>
<proteinExistence type="predicted"/>
<evidence type="ECO:0000313" key="3">
    <source>
        <dbReference type="EMBL" id="CDR97418.1"/>
    </source>
</evidence>
<dbReference type="KEGG" id="bbig:BBBOND_0313210"/>
<evidence type="ECO:0000259" key="2">
    <source>
        <dbReference type="PROSITE" id="PS51151"/>
    </source>
</evidence>
<dbReference type="SMART" id="SM01407">
    <property type="entry name" value="NAC"/>
    <property type="match status" value="1"/>
</dbReference>
<dbReference type="Gene3D" id="2.20.70.30">
    <property type="entry name" value="Nascent polypeptide-associated complex domain"/>
    <property type="match status" value="1"/>
</dbReference>
<dbReference type="InterPro" id="IPR002715">
    <property type="entry name" value="Nas_poly-pep-assoc_cplx_dom"/>
</dbReference>
<dbReference type="OrthoDB" id="3169036at2759"/>
<feature type="domain" description="NAC-A/B" evidence="2">
    <location>
        <begin position="47"/>
        <end position="112"/>
    </location>
</feature>
<dbReference type="Pfam" id="PF01849">
    <property type="entry name" value="NAC"/>
    <property type="match status" value="1"/>
</dbReference>
<sequence length="264" mass="27004">MTTESEKVDALVAEAMEESPEDVSSDGESDVEESKGADGGAPKVRQNKNERKARKLLSKLGLKPVEGVNKVCIKKSKQVFFVVSKPDVYKLPNSDTYVIFGEAKVEDTGASSALETVQRLSQLSSALQAVSAATASVTNMANALSAVSDAAAAAQAAQAEKEANQANEVTDSPEGAESSESAAAGASAEGGEAPASARSEPKGDEAASPKEGEAAPAAAVDESGVNQGDVELVVSQVGCTREEAVEALLKNKGDIVESIMSLST</sequence>
<dbReference type="InterPro" id="IPR038187">
    <property type="entry name" value="NAC_A/B_dom_sf"/>
</dbReference>
<feature type="compositionally biased region" description="Low complexity" evidence="1">
    <location>
        <begin position="158"/>
        <end position="198"/>
    </location>
</feature>
<organism evidence="3 4">
    <name type="scientific">Babesia bigemina</name>
    <dbReference type="NCBI Taxonomy" id="5866"/>
    <lineage>
        <taxon>Eukaryota</taxon>
        <taxon>Sar</taxon>
        <taxon>Alveolata</taxon>
        <taxon>Apicomplexa</taxon>
        <taxon>Aconoidasida</taxon>
        <taxon>Piroplasmida</taxon>
        <taxon>Babesiidae</taxon>
        <taxon>Babesia</taxon>
    </lineage>
</organism>
<feature type="compositionally biased region" description="Acidic residues" evidence="1">
    <location>
        <begin position="15"/>
        <end position="31"/>
    </location>
</feature>
<feature type="region of interest" description="Disordered" evidence="1">
    <location>
        <begin position="158"/>
        <end position="226"/>
    </location>
</feature>
<dbReference type="InterPro" id="IPR016641">
    <property type="entry name" value="EGD2/NACA0like"/>
</dbReference>
<feature type="compositionally biased region" description="Basic and acidic residues" evidence="1">
    <location>
        <begin position="199"/>
        <end position="213"/>
    </location>
</feature>
<dbReference type="STRING" id="5866.A0A061DA56"/>
<dbReference type="InterPro" id="IPR044034">
    <property type="entry name" value="NAC-like_UBA"/>
</dbReference>
<dbReference type="CDD" id="cd14278">
    <property type="entry name" value="UBA_NAC_like"/>
    <property type="match status" value="1"/>
</dbReference>
<dbReference type="Proteomes" id="UP000033188">
    <property type="component" value="Chromosome 3"/>
</dbReference>
<dbReference type="Gene3D" id="1.10.8.10">
    <property type="entry name" value="DNA helicase RuvA subunit, C-terminal domain"/>
    <property type="match status" value="1"/>
</dbReference>
<protein>
    <submittedName>
        <fullName evidence="3">NAC domain containing protein, putative</fullName>
    </submittedName>
</protein>
<dbReference type="AlphaFoldDB" id="A0A061DA56"/>
<dbReference type="GO" id="GO:0005854">
    <property type="term" value="C:nascent polypeptide-associated complex"/>
    <property type="evidence" value="ECO:0007669"/>
    <property type="project" value="InterPro"/>
</dbReference>
<dbReference type="FunFam" id="2.20.70.30:FF:000002">
    <property type="entry name" value="Nascent polypeptide-associated complex (NAC), alpha subunit"/>
    <property type="match status" value="1"/>
</dbReference>
<dbReference type="PROSITE" id="PS51151">
    <property type="entry name" value="NAC_AB"/>
    <property type="match status" value="1"/>
</dbReference>
<dbReference type="EMBL" id="LK391709">
    <property type="protein sequence ID" value="CDR97418.1"/>
    <property type="molecule type" value="Genomic_DNA"/>
</dbReference>
<reference evidence="4" key="1">
    <citation type="journal article" date="2014" name="Nucleic Acids Res.">
        <title>The evolutionary dynamics of variant antigen genes in Babesia reveal a history of genomic innovation underlying host-parasite interaction.</title>
        <authorList>
            <person name="Jackson A.P."/>
            <person name="Otto T.D."/>
            <person name="Darby A."/>
            <person name="Ramaprasad A."/>
            <person name="Xia D."/>
            <person name="Echaide I.E."/>
            <person name="Farber M."/>
            <person name="Gahlot S."/>
            <person name="Gamble J."/>
            <person name="Gupta D."/>
            <person name="Gupta Y."/>
            <person name="Jackson L."/>
            <person name="Malandrin L."/>
            <person name="Malas T.B."/>
            <person name="Moussa E."/>
            <person name="Nair M."/>
            <person name="Reid A.J."/>
            <person name="Sanders M."/>
            <person name="Sharma J."/>
            <person name="Tracey A."/>
            <person name="Quail M.A."/>
            <person name="Weir W."/>
            <person name="Wastling J.M."/>
            <person name="Hall N."/>
            <person name="Willadsen P."/>
            <person name="Lingelbach K."/>
            <person name="Shiels B."/>
            <person name="Tait A."/>
            <person name="Berriman M."/>
            <person name="Allred D.R."/>
            <person name="Pain A."/>
        </authorList>
    </citation>
    <scope>NUCLEOTIDE SEQUENCE [LARGE SCALE GENOMIC DNA]</scope>
    <source>
        <strain evidence="4">Bond</strain>
    </source>
</reference>
<accession>A0A061DA56</accession>
<dbReference type="RefSeq" id="XP_012769604.1">
    <property type="nucleotide sequence ID" value="XM_012914150.1"/>
</dbReference>
<name>A0A061DA56_BABBI</name>
<dbReference type="GeneID" id="24565959"/>
<dbReference type="Pfam" id="PF19026">
    <property type="entry name" value="UBA_HYPK"/>
    <property type="match status" value="1"/>
</dbReference>